<organism evidence="2 3">
    <name type="scientific">Nodularia spumigena UHCC 0060</name>
    <dbReference type="NCBI Taxonomy" id="3110300"/>
    <lineage>
        <taxon>Bacteria</taxon>
        <taxon>Bacillati</taxon>
        <taxon>Cyanobacteriota</taxon>
        <taxon>Cyanophyceae</taxon>
        <taxon>Nostocales</taxon>
        <taxon>Nodulariaceae</taxon>
        <taxon>Nodularia</taxon>
    </lineage>
</organism>
<sequence>MITGINHITLSLADIEESFNFYTQVLGCQAIANQNRRH</sequence>
<feature type="domain" description="Glyoxalase/fosfomycin resistance/dioxygenase" evidence="1">
    <location>
        <begin position="4"/>
        <end position="35"/>
    </location>
</feature>
<proteinExistence type="predicted"/>
<dbReference type="Proteomes" id="UP001303285">
    <property type="component" value="Unassembled WGS sequence"/>
</dbReference>
<dbReference type="RefSeq" id="WP_006194175.1">
    <property type="nucleotide sequence ID" value="NZ_JAYGHK010000001.1"/>
</dbReference>
<evidence type="ECO:0000313" key="3">
    <source>
        <dbReference type="Proteomes" id="UP001303285"/>
    </source>
</evidence>
<evidence type="ECO:0000313" key="2">
    <source>
        <dbReference type="EMBL" id="MEA5606508.1"/>
    </source>
</evidence>
<comment type="caution">
    <text evidence="2">The sequence shown here is derived from an EMBL/GenBank/DDBJ whole genome shotgun (WGS) entry which is preliminary data.</text>
</comment>
<dbReference type="InterPro" id="IPR004360">
    <property type="entry name" value="Glyas_Fos-R_dOase_dom"/>
</dbReference>
<dbReference type="EMBL" id="JAYGHK010000001">
    <property type="protein sequence ID" value="MEA5606508.1"/>
    <property type="molecule type" value="Genomic_DNA"/>
</dbReference>
<protein>
    <submittedName>
        <fullName evidence="2">VOC family protein</fullName>
    </submittedName>
</protein>
<dbReference type="GeneID" id="78015882"/>
<dbReference type="InterPro" id="IPR029068">
    <property type="entry name" value="Glyas_Bleomycin-R_OHBP_Dase"/>
</dbReference>
<accession>A0ABU5UJW6</accession>
<dbReference type="SUPFAM" id="SSF54593">
    <property type="entry name" value="Glyoxalase/Bleomycin resistance protein/Dihydroxybiphenyl dioxygenase"/>
    <property type="match status" value="1"/>
</dbReference>
<dbReference type="Pfam" id="PF00903">
    <property type="entry name" value="Glyoxalase"/>
    <property type="match status" value="1"/>
</dbReference>
<keyword evidence="3" id="KW-1185">Reference proteome</keyword>
<reference evidence="2 3" key="1">
    <citation type="submission" date="2023-12" db="EMBL/GenBank/DDBJ databases">
        <title>Baltic Sea Cyanobacteria.</title>
        <authorList>
            <person name="Delbaje E."/>
            <person name="Fewer D.P."/>
            <person name="Shishido T.K."/>
        </authorList>
    </citation>
    <scope>NUCLEOTIDE SEQUENCE [LARGE SCALE GENOMIC DNA]</scope>
    <source>
        <strain evidence="2 3">UHCC 0060</strain>
    </source>
</reference>
<gene>
    <name evidence="2" type="ORF">VB695_00120</name>
</gene>
<name>A0ABU5UJW6_NODSP</name>
<evidence type="ECO:0000259" key="1">
    <source>
        <dbReference type="Pfam" id="PF00903"/>
    </source>
</evidence>
<dbReference type="Gene3D" id="3.10.180.10">
    <property type="entry name" value="2,3-Dihydroxybiphenyl 1,2-Dioxygenase, domain 1"/>
    <property type="match status" value="1"/>
</dbReference>